<evidence type="ECO:0000256" key="1">
    <source>
        <dbReference type="SAM" id="Phobius"/>
    </source>
</evidence>
<protein>
    <submittedName>
        <fullName evidence="2">Uncharacterized protein</fullName>
    </submittedName>
</protein>
<proteinExistence type="predicted"/>
<organism evidence="2 3">
    <name type="scientific">Trichonephila inaurata madagascariensis</name>
    <dbReference type="NCBI Taxonomy" id="2747483"/>
    <lineage>
        <taxon>Eukaryota</taxon>
        <taxon>Metazoa</taxon>
        <taxon>Ecdysozoa</taxon>
        <taxon>Arthropoda</taxon>
        <taxon>Chelicerata</taxon>
        <taxon>Arachnida</taxon>
        <taxon>Araneae</taxon>
        <taxon>Araneomorphae</taxon>
        <taxon>Entelegynae</taxon>
        <taxon>Araneoidea</taxon>
        <taxon>Nephilidae</taxon>
        <taxon>Trichonephila</taxon>
        <taxon>Trichonephila inaurata</taxon>
    </lineage>
</organism>
<sequence length="98" mass="10941">MCVLSRDPNGVGVGEVQTVGWIRIARSSRTRAQSAGNRERYIYIFLFVLFSGAIRGASDCYLPPLTSAPRGPLLMAGRPKNTPHRKMELEVDFSLREM</sequence>
<name>A0A8X6Y0U8_9ARAC</name>
<evidence type="ECO:0000313" key="3">
    <source>
        <dbReference type="Proteomes" id="UP000886998"/>
    </source>
</evidence>
<feature type="transmembrane region" description="Helical" evidence="1">
    <location>
        <begin position="41"/>
        <end position="58"/>
    </location>
</feature>
<keyword evidence="1" id="KW-1133">Transmembrane helix</keyword>
<accession>A0A8X6Y0U8</accession>
<dbReference type="AlphaFoldDB" id="A0A8X6Y0U8"/>
<keyword evidence="1" id="KW-0472">Membrane</keyword>
<comment type="caution">
    <text evidence="2">The sequence shown here is derived from an EMBL/GenBank/DDBJ whole genome shotgun (WGS) entry which is preliminary data.</text>
</comment>
<keyword evidence="1" id="KW-0812">Transmembrane</keyword>
<reference evidence="2" key="1">
    <citation type="submission" date="2020-08" db="EMBL/GenBank/DDBJ databases">
        <title>Multicomponent nature underlies the extraordinary mechanical properties of spider dragline silk.</title>
        <authorList>
            <person name="Kono N."/>
            <person name="Nakamura H."/>
            <person name="Mori M."/>
            <person name="Yoshida Y."/>
            <person name="Ohtoshi R."/>
            <person name="Malay A.D."/>
            <person name="Moran D.A.P."/>
            <person name="Tomita M."/>
            <person name="Numata K."/>
            <person name="Arakawa K."/>
        </authorList>
    </citation>
    <scope>NUCLEOTIDE SEQUENCE</scope>
</reference>
<gene>
    <name evidence="2" type="ORF">TNIN_211331</name>
</gene>
<evidence type="ECO:0000313" key="2">
    <source>
        <dbReference type="EMBL" id="GFY62325.1"/>
    </source>
</evidence>
<dbReference type="Proteomes" id="UP000886998">
    <property type="component" value="Unassembled WGS sequence"/>
</dbReference>
<dbReference type="EMBL" id="BMAV01014168">
    <property type="protein sequence ID" value="GFY62325.1"/>
    <property type="molecule type" value="Genomic_DNA"/>
</dbReference>
<keyword evidence="3" id="KW-1185">Reference proteome</keyword>